<sequence length="246" mass="27885">MFTPVTLVIAFASIGLAAKLPSYIKPCKNDRKLNECALKEGRKIIPFLIPGDPHLRLPPLDPLLIDRVDLHPTGTGSIDLRLSCFNCHIHGLRQAKLIDISLDLRKKHISLRLKIPRLMVMGKYDVQGKVLVFPIVGRGDSNITLTDIDVTAALDYRLFKRKKEEYGQAIKHRVVFDASGFKIHLSNLFNGDKLLGENMNLILNDNWREVLDDLRPSISTTVGEIILKILNQIFDIVPYSQFFIQH</sequence>
<proteinExistence type="predicted"/>
<name>A0ABN7AW51_9HEMI</name>
<dbReference type="EMBL" id="AP028914">
    <property type="protein sequence ID" value="BES95612.1"/>
    <property type="molecule type" value="Genomic_DNA"/>
</dbReference>
<evidence type="ECO:0000313" key="3">
    <source>
        <dbReference type="Proteomes" id="UP001307889"/>
    </source>
</evidence>
<organism evidence="2 3">
    <name type="scientific">Nesidiocoris tenuis</name>
    <dbReference type="NCBI Taxonomy" id="355587"/>
    <lineage>
        <taxon>Eukaryota</taxon>
        <taxon>Metazoa</taxon>
        <taxon>Ecdysozoa</taxon>
        <taxon>Arthropoda</taxon>
        <taxon>Hexapoda</taxon>
        <taxon>Insecta</taxon>
        <taxon>Pterygota</taxon>
        <taxon>Neoptera</taxon>
        <taxon>Paraneoptera</taxon>
        <taxon>Hemiptera</taxon>
        <taxon>Heteroptera</taxon>
        <taxon>Panheteroptera</taxon>
        <taxon>Cimicomorpha</taxon>
        <taxon>Miridae</taxon>
        <taxon>Dicyphina</taxon>
        <taxon>Nesidiocoris</taxon>
    </lineage>
</organism>
<gene>
    <name evidence="2" type="ORF">NTJ_08421</name>
</gene>
<evidence type="ECO:0000313" key="2">
    <source>
        <dbReference type="EMBL" id="BES95612.1"/>
    </source>
</evidence>
<feature type="signal peptide" evidence="1">
    <location>
        <begin position="1"/>
        <end position="17"/>
    </location>
</feature>
<dbReference type="SMART" id="SM00700">
    <property type="entry name" value="JHBP"/>
    <property type="match status" value="1"/>
</dbReference>
<dbReference type="Pfam" id="PF06585">
    <property type="entry name" value="JHBP"/>
    <property type="match status" value="1"/>
</dbReference>
<dbReference type="Proteomes" id="UP001307889">
    <property type="component" value="Chromosome 6"/>
</dbReference>
<keyword evidence="3" id="KW-1185">Reference proteome</keyword>
<protein>
    <recommendedName>
        <fullName evidence="4">Protein takeout</fullName>
    </recommendedName>
</protein>
<dbReference type="PANTHER" id="PTHR11008">
    <property type="entry name" value="PROTEIN TAKEOUT-LIKE PROTEIN"/>
    <property type="match status" value="1"/>
</dbReference>
<feature type="chain" id="PRO_5046494385" description="Protein takeout" evidence="1">
    <location>
        <begin position="18"/>
        <end position="246"/>
    </location>
</feature>
<reference evidence="2 3" key="1">
    <citation type="submission" date="2023-09" db="EMBL/GenBank/DDBJ databases">
        <title>Nesidiocoris tenuis whole genome shotgun sequence.</title>
        <authorList>
            <person name="Shibata T."/>
            <person name="Shimoda M."/>
            <person name="Kobayashi T."/>
            <person name="Uehara T."/>
        </authorList>
    </citation>
    <scope>NUCLEOTIDE SEQUENCE [LARGE SCALE GENOMIC DNA]</scope>
    <source>
        <strain evidence="2 3">Japan</strain>
    </source>
</reference>
<dbReference type="Gene3D" id="3.15.10.30">
    <property type="entry name" value="Haemolymph juvenile hormone binding protein"/>
    <property type="match status" value="1"/>
</dbReference>
<evidence type="ECO:0008006" key="4">
    <source>
        <dbReference type="Google" id="ProtNLM"/>
    </source>
</evidence>
<accession>A0ABN7AW51</accession>
<dbReference type="InterPro" id="IPR038606">
    <property type="entry name" value="To_sf"/>
</dbReference>
<keyword evidence="1" id="KW-0732">Signal</keyword>
<dbReference type="InterPro" id="IPR010562">
    <property type="entry name" value="Haemolymph_juvenile_hormone-bd"/>
</dbReference>
<dbReference type="PANTHER" id="PTHR11008:SF40">
    <property type="entry name" value="PROTEIN TAKEOUT"/>
    <property type="match status" value="1"/>
</dbReference>
<evidence type="ECO:0000256" key="1">
    <source>
        <dbReference type="SAM" id="SignalP"/>
    </source>
</evidence>